<dbReference type="SMART" id="SM00903">
    <property type="entry name" value="Flavin_Reduct"/>
    <property type="match status" value="1"/>
</dbReference>
<accession>A0A2C5XHR6</accession>
<dbReference type="Pfam" id="PF01613">
    <property type="entry name" value="Flavin_Reduct"/>
    <property type="match status" value="1"/>
</dbReference>
<evidence type="ECO:0000313" key="8">
    <source>
        <dbReference type="Proteomes" id="UP000222788"/>
    </source>
</evidence>
<sequence length="286" mass="31195">MAAQNTRNPHPDFKQVERTRPDWDSSSSFRYSKTASPEWQFGNGPNHTHASAGSGPTTNHISIDPYAPGRPAGLNYKFLISSVVPRPIAFLSTISADGQRNLAPFSYFNMVNHDPPMFCIGFSRGLDDGKDSLRNLASTKECVINIISEGFIEAANAACVNAPAETSEWEISGLTPVNDTVTVKVPRVKEAVVSIEGIVDSIREFDSKAKPGTKSGALVVIEGTRFWAREDAINEEHSIVDPEVLRPMSRLGGITYGRTTEAIEIPRLDFEKDIGGAEGYAKLVKK</sequence>
<dbReference type="OrthoDB" id="10250990at2759"/>
<evidence type="ECO:0000259" key="6">
    <source>
        <dbReference type="SMART" id="SM00903"/>
    </source>
</evidence>
<comment type="cofactor">
    <cofactor evidence="1">
        <name>FMN</name>
        <dbReference type="ChEBI" id="CHEBI:58210"/>
    </cofactor>
</comment>
<evidence type="ECO:0000256" key="4">
    <source>
        <dbReference type="ARBA" id="ARBA00038054"/>
    </source>
</evidence>
<name>A0A2C5XHR6_9PEZI</name>
<evidence type="ECO:0000256" key="1">
    <source>
        <dbReference type="ARBA" id="ARBA00001917"/>
    </source>
</evidence>
<dbReference type="PANTHER" id="PTHR33798:SF5">
    <property type="entry name" value="FLAVIN REDUCTASE LIKE DOMAIN-CONTAINING PROTEIN"/>
    <property type="match status" value="1"/>
</dbReference>
<keyword evidence="2" id="KW-0285">Flavoprotein</keyword>
<dbReference type="GO" id="GO:0010181">
    <property type="term" value="F:FMN binding"/>
    <property type="evidence" value="ECO:0007669"/>
    <property type="project" value="InterPro"/>
</dbReference>
<dbReference type="InterPro" id="IPR002563">
    <property type="entry name" value="Flavin_Rdtase-like_dom"/>
</dbReference>
<organism evidence="7 8">
    <name type="scientific">Ceratocystis fimbriata CBS 114723</name>
    <dbReference type="NCBI Taxonomy" id="1035309"/>
    <lineage>
        <taxon>Eukaryota</taxon>
        <taxon>Fungi</taxon>
        <taxon>Dikarya</taxon>
        <taxon>Ascomycota</taxon>
        <taxon>Pezizomycotina</taxon>
        <taxon>Sordariomycetes</taxon>
        <taxon>Hypocreomycetidae</taxon>
        <taxon>Microascales</taxon>
        <taxon>Ceratocystidaceae</taxon>
        <taxon>Ceratocystis</taxon>
    </lineage>
</organism>
<comment type="similarity">
    <text evidence="4">Belongs to the flavoredoxin family.</text>
</comment>
<gene>
    <name evidence="7" type="ORF">CFIMG_000519RA</name>
</gene>
<dbReference type="EMBL" id="APWK03000011">
    <property type="protein sequence ID" value="PHH55444.1"/>
    <property type="molecule type" value="Genomic_DNA"/>
</dbReference>
<keyword evidence="3" id="KW-0288">FMN</keyword>
<evidence type="ECO:0000256" key="2">
    <source>
        <dbReference type="ARBA" id="ARBA00022630"/>
    </source>
</evidence>
<feature type="compositionally biased region" description="Basic and acidic residues" evidence="5">
    <location>
        <begin position="9"/>
        <end position="23"/>
    </location>
</feature>
<comment type="caution">
    <text evidence="7">The sequence shown here is derived from an EMBL/GenBank/DDBJ whole genome shotgun (WGS) entry which is preliminary data.</text>
</comment>
<evidence type="ECO:0000256" key="3">
    <source>
        <dbReference type="ARBA" id="ARBA00022643"/>
    </source>
</evidence>
<dbReference type="PANTHER" id="PTHR33798">
    <property type="entry name" value="FLAVOPROTEIN OXYGENASE"/>
    <property type="match status" value="1"/>
</dbReference>
<feature type="region of interest" description="Disordered" evidence="5">
    <location>
        <begin position="1"/>
        <end position="63"/>
    </location>
</feature>
<dbReference type="Proteomes" id="UP000222788">
    <property type="component" value="Unassembled WGS sequence"/>
</dbReference>
<protein>
    <recommendedName>
        <fullName evidence="6">Flavin reductase like domain-containing protein</fullName>
    </recommendedName>
</protein>
<reference evidence="7 8" key="2">
    <citation type="journal article" date="2013" name="IMA Fungus">
        <title>IMA Genome-F 1: Ceratocystis fimbriata: Draft nuclear genome sequence for the plant pathogen, Ceratocystis fimbriata.</title>
        <authorList>
            <person name="Wilken P.M."/>
            <person name="Steenkamp E.T."/>
            <person name="Wingfield M.J."/>
            <person name="de Beer Z.W."/>
            <person name="Wingfield B.D."/>
        </authorList>
    </citation>
    <scope>NUCLEOTIDE SEQUENCE [LARGE SCALE GENOMIC DNA]</scope>
    <source>
        <strain evidence="7 8">CBS 114723</strain>
    </source>
</reference>
<dbReference type="AlphaFoldDB" id="A0A2C5XHR6"/>
<proteinExistence type="inferred from homology"/>
<dbReference type="InterPro" id="IPR012349">
    <property type="entry name" value="Split_barrel_FMN-bd"/>
</dbReference>
<feature type="domain" description="Flavin reductase like" evidence="6">
    <location>
        <begin position="81"/>
        <end position="238"/>
    </location>
</feature>
<keyword evidence="8" id="KW-1185">Reference proteome</keyword>
<feature type="compositionally biased region" description="Polar residues" evidence="5">
    <location>
        <begin position="24"/>
        <end position="61"/>
    </location>
</feature>
<evidence type="ECO:0000256" key="5">
    <source>
        <dbReference type="SAM" id="MobiDB-lite"/>
    </source>
</evidence>
<evidence type="ECO:0000313" key="7">
    <source>
        <dbReference type="EMBL" id="PHH55444.1"/>
    </source>
</evidence>
<reference evidence="7 8" key="1">
    <citation type="journal article" date="2013" name="Fungal Biol.">
        <title>Analysis of microsatellite markers in the genome of the plant pathogen Ceratocystis fimbriata.</title>
        <authorList>
            <person name="Simpson M.C."/>
            <person name="Wilken P.M."/>
            <person name="Coetzee M.P."/>
            <person name="Wingfield M.J."/>
            <person name="Wingfield B.D."/>
        </authorList>
    </citation>
    <scope>NUCLEOTIDE SEQUENCE [LARGE SCALE GENOMIC DNA]</scope>
    <source>
        <strain evidence="7 8">CBS 114723</strain>
    </source>
</reference>
<dbReference type="Gene3D" id="2.30.110.10">
    <property type="entry name" value="Electron Transport, Fmn-binding Protein, Chain A"/>
    <property type="match status" value="1"/>
</dbReference>
<dbReference type="SUPFAM" id="SSF50475">
    <property type="entry name" value="FMN-binding split barrel"/>
    <property type="match status" value="1"/>
</dbReference>
<dbReference type="STRING" id="1035309.A0A2C5XHR6"/>